<proteinExistence type="inferred from homology"/>
<dbReference type="GO" id="GO:0005886">
    <property type="term" value="C:plasma membrane"/>
    <property type="evidence" value="ECO:0007669"/>
    <property type="project" value="TreeGrafter"/>
</dbReference>
<keyword evidence="2" id="KW-0479">Metal-binding</keyword>
<evidence type="ECO:0000313" key="7">
    <source>
        <dbReference type="EMBL" id="KAK4875560.1"/>
    </source>
</evidence>
<dbReference type="GO" id="GO:0005507">
    <property type="term" value="F:copper ion binding"/>
    <property type="evidence" value="ECO:0007669"/>
    <property type="project" value="InterPro"/>
</dbReference>
<evidence type="ECO:0000259" key="5">
    <source>
        <dbReference type="Pfam" id="PF07731"/>
    </source>
</evidence>
<dbReference type="GO" id="GO:0006826">
    <property type="term" value="P:iron ion transport"/>
    <property type="evidence" value="ECO:0007669"/>
    <property type="project" value="TreeGrafter"/>
</dbReference>
<evidence type="ECO:0000256" key="2">
    <source>
        <dbReference type="ARBA" id="ARBA00022723"/>
    </source>
</evidence>
<dbReference type="Pfam" id="PF07731">
    <property type="entry name" value="Cu-oxidase_2"/>
    <property type="match status" value="2"/>
</dbReference>
<dbReference type="PANTHER" id="PTHR11709:SF232">
    <property type="entry name" value="STRAW, ISOFORM G"/>
    <property type="match status" value="1"/>
</dbReference>
<dbReference type="InterPro" id="IPR033138">
    <property type="entry name" value="Cu_oxidase_CS"/>
</dbReference>
<feature type="domain" description="Plastocyanin-like" evidence="6">
    <location>
        <begin position="619"/>
        <end position="730"/>
    </location>
</feature>
<name>A0AAN7NXZ9_9COLE</name>
<dbReference type="CDD" id="cd13905">
    <property type="entry name" value="CuRO_3_tcLLC2_insect_like"/>
    <property type="match status" value="1"/>
</dbReference>
<dbReference type="Gene3D" id="2.60.40.420">
    <property type="entry name" value="Cupredoxins - blue copper proteins"/>
    <property type="match status" value="6"/>
</dbReference>
<dbReference type="InterPro" id="IPR011707">
    <property type="entry name" value="Cu-oxidase-like_N"/>
</dbReference>
<dbReference type="InterPro" id="IPR008972">
    <property type="entry name" value="Cupredoxin"/>
</dbReference>
<reference evidence="8" key="1">
    <citation type="submission" date="2023-01" db="EMBL/GenBank/DDBJ databases">
        <title>Key to firefly adult light organ development and bioluminescence: homeobox transcription factors regulate luciferase expression and transportation to peroxisome.</title>
        <authorList>
            <person name="Fu X."/>
        </authorList>
    </citation>
    <scope>NUCLEOTIDE SEQUENCE [LARGE SCALE GENOMIC DNA]</scope>
</reference>
<evidence type="ECO:0000256" key="3">
    <source>
        <dbReference type="ARBA" id="ARBA00023002"/>
    </source>
</evidence>
<dbReference type="SUPFAM" id="SSF49503">
    <property type="entry name" value="Cupredoxins"/>
    <property type="match status" value="6"/>
</dbReference>
<dbReference type="PANTHER" id="PTHR11709">
    <property type="entry name" value="MULTI-COPPER OXIDASE"/>
    <property type="match status" value="1"/>
</dbReference>
<dbReference type="AlphaFoldDB" id="A0AAN7NXZ9"/>
<keyword evidence="8" id="KW-1185">Reference proteome</keyword>
<protein>
    <recommendedName>
        <fullName evidence="9">Laccase</fullName>
    </recommendedName>
</protein>
<dbReference type="InterPro" id="IPR045087">
    <property type="entry name" value="Cu-oxidase_fam"/>
</dbReference>
<dbReference type="FunFam" id="2.60.40.420:FF:000031">
    <property type="entry name" value="Laccase-2 isoform A"/>
    <property type="match status" value="1"/>
</dbReference>
<evidence type="ECO:0000259" key="6">
    <source>
        <dbReference type="Pfam" id="PF07732"/>
    </source>
</evidence>
<gene>
    <name evidence="7" type="ORF">RN001_011982</name>
</gene>
<dbReference type="InterPro" id="IPR002355">
    <property type="entry name" value="Cu_oxidase_Cu_BS"/>
</dbReference>
<dbReference type="Pfam" id="PF07732">
    <property type="entry name" value="Cu-oxidase_3"/>
    <property type="match status" value="2"/>
</dbReference>
<comment type="caution">
    <text evidence="7">The sequence shown here is derived from an EMBL/GenBank/DDBJ whole genome shotgun (WGS) entry which is preliminary data.</text>
</comment>
<keyword evidence="3" id="KW-0560">Oxidoreductase</keyword>
<evidence type="ECO:0000256" key="1">
    <source>
        <dbReference type="ARBA" id="ARBA00010609"/>
    </source>
</evidence>
<dbReference type="InterPro" id="IPR011706">
    <property type="entry name" value="Cu-oxidase_C"/>
</dbReference>
<feature type="domain" description="Plastocyanin-like" evidence="5">
    <location>
        <begin position="1016"/>
        <end position="1149"/>
    </location>
</feature>
<feature type="domain" description="Plastocyanin-like" evidence="5">
    <location>
        <begin position="488"/>
        <end position="608"/>
    </location>
</feature>
<evidence type="ECO:0000259" key="4">
    <source>
        <dbReference type="Pfam" id="PF00394"/>
    </source>
</evidence>
<comment type="similarity">
    <text evidence="1">Belongs to the multicopper oxidase family.</text>
</comment>
<dbReference type="Proteomes" id="UP001353858">
    <property type="component" value="Unassembled WGS sequence"/>
</dbReference>
<dbReference type="GO" id="GO:0016491">
    <property type="term" value="F:oxidoreductase activity"/>
    <property type="evidence" value="ECO:0007669"/>
    <property type="project" value="UniProtKB-KW"/>
</dbReference>
<feature type="domain" description="Plastocyanin-like" evidence="6">
    <location>
        <begin position="110"/>
        <end position="221"/>
    </location>
</feature>
<evidence type="ECO:0000313" key="8">
    <source>
        <dbReference type="Proteomes" id="UP001353858"/>
    </source>
</evidence>
<feature type="domain" description="Plastocyanin-like" evidence="4">
    <location>
        <begin position="742"/>
        <end position="892"/>
    </location>
</feature>
<feature type="domain" description="Plastocyanin-like" evidence="4">
    <location>
        <begin position="233"/>
        <end position="383"/>
    </location>
</feature>
<dbReference type="CDD" id="cd13884">
    <property type="entry name" value="CuRO_2_tcLCC_insect_like"/>
    <property type="match status" value="2"/>
</dbReference>
<dbReference type="EMBL" id="JARPUR010000005">
    <property type="protein sequence ID" value="KAK4875560.1"/>
    <property type="molecule type" value="Genomic_DNA"/>
</dbReference>
<dbReference type="Pfam" id="PF00394">
    <property type="entry name" value="Cu-oxidase"/>
    <property type="match status" value="2"/>
</dbReference>
<dbReference type="InterPro" id="IPR001117">
    <property type="entry name" value="Cu-oxidase_2nd"/>
</dbReference>
<dbReference type="PROSITE" id="PS00079">
    <property type="entry name" value="MULTICOPPER_OXIDASE1"/>
    <property type="match status" value="1"/>
</dbReference>
<accession>A0AAN7NXZ9</accession>
<sequence length="1172" mass="131925">MNLQLYFQKVCGTFLTIWMLSFAIRIPTSEFNLLEFLQGLIPPHNKPGLTYFKERPKIRPILTSSPEECNRPCYLRARPKTCYYDFHIESYTTVGGACKLCSRNATNNCQCILADGVDKTVIVVNRQLPGPSIQVCKQDNLIIDVHNQVEGVELSIHWHGILQHNSQYYDGVPMVTQCAINSGTVFRYKWKAQNSGTHFWHSHSGFYEVDGLAGAIIVREPMDIHQSLYDYDNTIMMIGDWFHELGSERFPGRLTRRVGQDPDNVLINGKGQYTDPITNISTDTPLEVFYVERGKRYRFRLINGFVTTCPNQLYIEGHRMQIIATDGESVEPVIVDSITTLSAERYDFVLYADQPVGTYWIQVRAKGFCGEKELQQLAILKYINGPDFPTSPTPTYSDGLPAGVVMNPLDGDCSVPRSDAFCIDQLQSAYRINPRLLKKTPDVKLFLPFVFADLAPPDVFKPNTFDRYLLVLTGDYLAGLIDGISFESPSSPLLSQYLDNDPKQFCDGDTKFKNCGNFCVCTHKIDVPLNAVVEVCLIDEVQVPFMYHPFHLHGHTFFITGMGHLPNVNESISLEKAITLDVEQGLRINGRRPPGKDTIPVPNNGACEICSRNATNNCQCILADGVEKTIIVANRQLPGPSIQVCKQDNVIIDVHNGVDGAELTIHWHGILQHNSQYYDGVPMVTQCPIHKGNVFRYKWKAENPGTHFWHSHTGFHKIDGLAGSIIVRESMDVHQRLYDYDDNILMITDWFHQLGDERFPGRLKTLAGQDPENILINGKGQYTDPITKISTNTPLEVFYVESGKRFRFRVINACATTCPVQLFIESHKMQIIATDGEPVVPIIADSLISLSAERYDFVLYADQPVGTYWIQVKARGLCESQEIQQLAVLKYTDGPDLPTSTSPTFSNSLPTGVVMNPIDNACSEHRNDAICIEQLQSAYRLSPELLKETPDLKIFLPIKFAVLSNTEVFKPNTFTKFLLVLNGFYLAGLVDGISFLLPSATLLSQYPDNDPKQFCDGDTKFENCGEYCLCTHKIDIPLDAVVEICLVDEVQVPFMYHPFHLHGHTFYIMGMGRLPDANESITLEKAIALDMEQGLRSNGGRPPGKDTIPIPNNGYACFRFIADNPGFWLFHCHFLYHLTVGMSLIFHVGNFSDLPPVPKNFPKCGNFLPDMY</sequence>
<dbReference type="PROSITE" id="PS00080">
    <property type="entry name" value="MULTICOPPER_OXIDASE2"/>
    <property type="match status" value="1"/>
</dbReference>
<organism evidence="7 8">
    <name type="scientific">Aquatica leii</name>
    <dbReference type="NCBI Taxonomy" id="1421715"/>
    <lineage>
        <taxon>Eukaryota</taxon>
        <taxon>Metazoa</taxon>
        <taxon>Ecdysozoa</taxon>
        <taxon>Arthropoda</taxon>
        <taxon>Hexapoda</taxon>
        <taxon>Insecta</taxon>
        <taxon>Pterygota</taxon>
        <taxon>Neoptera</taxon>
        <taxon>Endopterygota</taxon>
        <taxon>Coleoptera</taxon>
        <taxon>Polyphaga</taxon>
        <taxon>Elateriformia</taxon>
        <taxon>Elateroidea</taxon>
        <taxon>Lampyridae</taxon>
        <taxon>Luciolinae</taxon>
        <taxon>Aquatica</taxon>
    </lineage>
</organism>
<dbReference type="FunFam" id="2.60.40.420:FF:000045">
    <property type="entry name" value="Laccase 2"/>
    <property type="match status" value="2"/>
</dbReference>
<dbReference type="CDD" id="cd13858">
    <property type="entry name" value="CuRO_1_tcLCC2_insect_like"/>
    <property type="match status" value="2"/>
</dbReference>
<evidence type="ECO:0008006" key="9">
    <source>
        <dbReference type="Google" id="ProtNLM"/>
    </source>
</evidence>